<evidence type="ECO:0000313" key="12">
    <source>
        <dbReference type="Proteomes" id="UP000746535"/>
    </source>
</evidence>
<dbReference type="Pfam" id="PF14579">
    <property type="entry name" value="HHH_6"/>
    <property type="match status" value="1"/>
</dbReference>
<proteinExistence type="predicted"/>
<dbReference type="SUPFAM" id="SSF89550">
    <property type="entry name" value="PHP domain-like"/>
    <property type="match status" value="1"/>
</dbReference>
<dbReference type="PANTHER" id="PTHR32294">
    <property type="entry name" value="DNA POLYMERASE III SUBUNIT ALPHA"/>
    <property type="match status" value="1"/>
</dbReference>
<dbReference type="PANTHER" id="PTHR32294:SF0">
    <property type="entry name" value="DNA POLYMERASE III SUBUNIT ALPHA"/>
    <property type="match status" value="1"/>
</dbReference>
<evidence type="ECO:0000256" key="2">
    <source>
        <dbReference type="ARBA" id="ARBA00012417"/>
    </source>
</evidence>
<dbReference type="InterPro" id="IPR004805">
    <property type="entry name" value="DnaE2/DnaE/PolC"/>
</dbReference>
<name>A0ABX0YBA2_9PSED</name>
<dbReference type="EMBL" id="JAAVJI010000002">
    <property type="protein sequence ID" value="NJP00235.1"/>
    <property type="molecule type" value="Genomic_DNA"/>
</dbReference>
<evidence type="ECO:0000256" key="5">
    <source>
        <dbReference type="ARBA" id="ARBA00022679"/>
    </source>
</evidence>
<dbReference type="NCBIfam" id="NF004226">
    <property type="entry name" value="PRK05673.1"/>
    <property type="match status" value="1"/>
</dbReference>
<dbReference type="EC" id="2.7.7.7" evidence="2"/>
<dbReference type="InterPro" id="IPR012340">
    <property type="entry name" value="NA-bd_OB-fold"/>
</dbReference>
<evidence type="ECO:0000256" key="1">
    <source>
        <dbReference type="ARBA" id="ARBA00004496"/>
    </source>
</evidence>
<dbReference type="InterPro" id="IPR004365">
    <property type="entry name" value="NA-bd_OB_tRNA"/>
</dbReference>
<keyword evidence="5 11" id="KW-0808">Transferase</keyword>
<comment type="catalytic activity">
    <reaction evidence="9">
        <text>DNA(n) + a 2'-deoxyribonucleoside 5'-triphosphate = DNA(n+1) + diphosphate</text>
        <dbReference type="Rhea" id="RHEA:22508"/>
        <dbReference type="Rhea" id="RHEA-COMP:17339"/>
        <dbReference type="Rhea" id="RHEA-COMP:17340"/>
        <dbReference type="ChEBI" id="CHEBI:33019"/>
        <dbReference type="ChEBI" id="CHEBI:61560"/>
        <dbReference type="ChEBI" id="CHEBI:173112"/>
        <dbReference type="EC" id="2.7.7.7"/>
    </reaction>
</comment>
<dbReference type="Gene3D" id="2.40.50.140">
    <property type="entry name" value="Nucleic acid-binding proteins"/>
    <property type="match status" value="1"/>
</dbReference>
<dbReference type="InterPro" id="IPR016195">
    <property type="entry name" value="Pol/histidinol_Pase-like"/>
</dbReference>
<reference evidence="11 12" key="1">
    <citation type="submission" date="2020-03" db="EMBL/GenBank/DDBJ databases">
        <authorList>
            <person name="Wang L."/>
            <person name="He N."/>
            <person name="Li Y."/>
            <person name="Fang Y."/>
            <person name="Zhang F."/>
        </authorList>
    </citation>
    <scope>NUCLEOTIDE SEQUENCE [LARGE SCALE GENOMIC DNA]</scope>
    <source>
        <strain evidence="12">hsmgli-8</strain>
    </source>
</reference>
<evidence type="ECO:0000256" key="6">
    <source>
        <dbReference type="ARBA" id="ARBA00022695"/>
    </source>
</evidence>
<dbReference type="Gene3D" id="1.10.150.870">
    <property type="match status" value="1"/>
</dbReference>
<keyword evidence="12" id="KW-1185">Reference proteome</keyword>
<evidence type="ECO:0000256" key="8">
    <source>
        <dbReference type="ARBA" id="ARBA00022932"/>
    </source>
</evidence>
<dbReference type="Pfam" id="PF07733">
    <property type="entry name" value="DNA_pol3_alpha"/>
    <property type="match status" value="1"/>
</dbReference>
<dbReference type="SMART" id="SM00481">
    <property type="entry name" value="POLIIIAc"/>
    <property type="match status" value="1"/>
</dbReference>
<gene>
    <name evidence="11" type="primary">dnaE</name>
    <name evidence="11" type="ORF">HBH25_05105</name>
</gene>
<dbReference type="InterPro" id="IPR029460">
    <property type="entry name" value="DNAPol_HHH"/>
</dbReference>
<dbReference type="InterPro" id="IPR011708">
    <property type="entry name" value="DNA_pol3_alpha_NTPase_dom"/>
</dbReference>
<dbReference type="Pfam" id="PF17657">
    <property type="entry name" value="DNA_pol3_finger"/>
    <property type="match status" value="1"/>
</dbReference>
<keyword evidence="7" id="KW-0235">DNA replication</keyword>
<evidence type="ECO:0000256" key="4">
    <source>
        <dbReference type="ARBA" id="ARBA00022490"/>
    </source>
</evidence>
<sequence length="1173" mass="130482">MSVSFVHLRLHTEYSLVDGLVRIKPLVKSLAAMNMPAVAVTDHSNMCALVKFYKAAMGAGIKPICGTDLWLAGAGADSPLSRISLLAMNAQGYRNITELISRGYIEGQRNGLIIIEREWVAQASEGVIALSCAREGEIGQALLGNDPAQAETLLRHWMSVFPDRFYVEVQRTNRAGDEDYLHAAVALADRVGAPLVATNDVRFIKAEDFDAHETRVCIGEGRALDDPRRSRNYSDQQYLKSPEEMAELFSDLPDALQNTVEIAKRCNIEVKLGTHFLPDYPIPDGMTIDEYFRKVSFDGLEERLSVLLPKDTTEDYDAKRQVYVDRLNFELDIIIQMGFPGYFLIVMDFIQWAKNNGVPVGPGRGSGAGSLVAYVQKITDLDPLEYDLLFERFLNPERVSMPDFDVDFCMDGRDRVIDYVADKYGRNAVSQIITFGSMAAKAVVRDVARVQGKSYGLADRLSKMIPFEVGMTLQKAFEQEEMLRDFLATDEEAAEIWAMALKLEGITRNVGKHAGGVVIAPTKLTDFSPIYCDEAGDGLVTQFDKDDVEAAGLVKFDFLGLRTLTIIDWALRTINRDRAKVNEPPLDIAFIPLDDKPTYSLLQKAETTAVFQLESRGMKELIKKLKPDCLEDLIALVALFRPGPLQSGMVDDFINRKHGRAELAYPHPDYQYEGLKPVLAPTYGIILYQEQVMQIAQVMAGYTLGGADMLRRAMGKKKPEEMAKQRGGFIEGCANNNIDADLAGNIFDLVEKFAGYGFNKSHSAAYGLVSYQTAWLKTHYPAPFMAAVLSADMHNTDKVVTLIEEVRSMKLRLDAPDVNTSDFKFTVNDDGRILYGLGAIKGVGEGPVEAIVESRAGGPFKDLFDFCARVDLKRINKRTLDALVRSGALDRLGPHFHDEPKAYQATIDRNRAVLLAAMEEAIKSAEQTARTQDSGHVDLFGGVFADTEADVYANYGKARALSLKERLKGEKDTLGLYLTGHPIDEYETEIRRFARQRIIDLKPARDTQTVAGMVVALRVMKNKKGDKMGFITLDDRSGRIEASLFADAFHGAQALLQTDTVVVVEGEVSNDDFSGGLRLRVKRVLSMEDARTQLAESLRLKVDIKALAGDRINWLGTLINKHRGACPITLDYTSSEARALLQFGEQWRIDPADSLIQALRDQFGRENVFLNYR</sequence>
<dbReference type="RefSeq" id="WP_168082174.1">
    <property type="nucleotide sequence ID" value="NZ_JAAVJI010000002.1"/>
</dbReference>
<comment type="subcellular location">
    <subcellularLocation>
        <location evidence="1">Cytoplasm</location>
    </subcellularLocation>
</comment>
<dbReference type="InterPro" id="IPR040982">
    <property type="entry name" value="DNA_pol3_finger"/>
</dbReference>
<dbReference type="Pfam" id="PF01336">
    <property type="entry name" value="tRNA_anti-codon"/>
    <property type="match status" value="1"/>
</dbReference>
<evidence type="ECO:0000259" key="10">
    <source>
        <dbReference type="SMART" id="SM00481"/>
    </source>
</evidence>
<keyword evidence="6 11" id="KW-0548">Nucleotidyltransferase</keyword>
<keyword evidence="8" id="KW-0239">DNA-directed DNA polymerase</keyword>
<dbReference type="NCBIfam" id="TIGR00594">
    <property type="entry name" value="polc"/>
    <property type="match status" value="1"/>
</dbReference>
<organism evidence="11 12">
    <name type="scientific">Pseudomonas quercus</name>
    <dbReference type="NCBI Taxonomy" id="2722792"/>
    <lineage>
        <taxon>Bacteria</taxon>
        <taxon>Pseudomonadati</taxon>
        <taxon>Pseudomonadota</taxon>
        <taxon>Gammaproteobacteria</taxon>
        <taxon>Pseudomonadales</taxon>
        <taxon>Pseudomonadaceae</taxon>
        <taxon>Pseudomonas</taxon>
    </lineage>
</organism>
<evidence type="ECO:0000256" key="3">
    <source>
        <dbReference type="ARBA" id="ARBA00019114"/>
    </source>
</evidence>
<dbReference type="InterPro" id="IPR041931">
    <property type="entry name" value="DNA_pol3_alpha_thumb_dom"/>
</dbReference>
<dbReference type="Proteomes" id="UP000746535">
    <property type="component" value="Unassembled WGS sequence"/>
</dbReference>
<dbReference type="CDD" id="cd04485">
    <property type="entry name" value="DnaE_OBF"/>
    <property type="match status" value="1"/>
</dbReference>
<keyword evidence="4" id="KW-0963">Cytoplasm</keyword>
<dbReference type="Gene3D" id="3.20.20.140">
    <property type="entry name" value="Metal-dependent hydrolases"/>
    <property type="match status" value="1"/>
</dbReference>
<dbReference type="SUPFAM" id="SSF160975">
    <property type="entry name" value="AF1531-like"/>
    <property type="match status" value="1"/>
</dbReference>
<dbReference type="CDD" id="cd07433">
    <property type="entry name" value="PHP_PolIIIA_DnaE1"/>
    <property type="match status" value="1"/>
</dbReference>
<dbReference type="Gene3D" id="1.10.10.1600">
    <property type="entry name" value="Bacterial DNA polymerase III alpha subunit, thumb domain"/>
    <property type="match status" value="1"/>
</dbReference>
<dbReference type="Pfam" id="PF02811">
    <property type="entry name" value="PHP"/>
    <property type="match status" value="1"/>
</dbReference>
<protein>
    <recommendedName>
        <fullName evidence="3">DNA polymerase III subunit alpha</fullName>
        <ecNumber evidence="2">2.7.7.7</ecNumber>
    </recommendedName>
</protein>
<dbReference type="InterPro" id="IPR048472">
    <property type="entry name" value="DNA_pol_IIIA_C"/>
</dbReference>
<feature type="domain" description="Polymerase/histidinol phosphatase N-terminal" evidence="10">
    <location>
        <begin position="6"/>
        <end position="73"/>
    </location>
</feature>
<dbReference type="InterPro" id="IPR004013">
    <property type="entry name" value="PHP_dom"/>
</dbReference>
<accession>A0ABX0YBA2</accession>
<evidence type="ECO:0000256" key="7">
    <source>
        <dbReference type="ARBA" id="ARBA00022705"/>
    </source>
</evidence>
<evidence type="ECO:0000256" key="9">
    <source>
        <dbReference type="ARBA" id="ARBA00049244"/>
    </source>
</evidence>
<dbReference type="InterPro" id="IPR049821">
    <property type="entry name" value="PolIIIA_DnaE1_PHP"/>
</dbReference>
<evidence type="ECO:0000313" key="11">
    <source>
        <dbReference type="EMBL" id="NJP00235.1"/>
    </source>
</evidence>
<dbReference type="GO" id="GO:0003887">
    <property type="term" value="F:DNA-directed DNA polymerase activity"/>
    <property type="evidence" value="ECO:0007669"/>
    <property type="project" value="UniProtKB-EC"/>
</dbReference>
<dbReference type="Pfam" id="PF20914">
    <property type="entry name" value="DNA_pol_IIIA_C"/>
    <property type="match status" value="1"/>
</dbReference>
<dbReference type="InterPro" id="IPR003141">
    <property type="entry name" value="Pol/His_phosphatase_N"/>
</dbReference>
<comment type="caution">
    <text evidence="11">The sequence shown here is derived from an EMBL/GenBank/DDBJ whole genome shotgun (WGS) entry which is preliminary data.</text>
</comment>